<dbReference type="InterPro" id="IPR001763">
    <property type="entry name" value="Rhodanese-like_dom"/>
</dbReference>
<dbReference type="PROSITE" id="PS50206">
    <property type="entry name" value="RHODANESE_3"/>
    <property type="match status" value="1"/>
</dbReference>
<dbReference type="InterPro" id="IPR036873">
    <property type="entry name" value="Rhodanese-like_dom_sf"/>
</dbReference>
<sequence>MTPADQLIATARDRAASLALPYAGAVTPREAYRLLQLDPSAKLVDVRTDAERHWVGQVALPAGQHAAIEWSSWPGGMANPRFIEQLSAAAGKDDVLLFLCRSDVRSRHAARLAAEHGFANAFDVLEGFEGDKDSEGHRKSVAGWCKAGLPWIGG</sequence>
<dbReference type="Gene3D" id="3.40.250.10">
    <property type="entry name" value="Rhodanese-like domain"/>
    <property type="match status" value="1"/>
</dbReference>
<dbReference type="EMBL" id="PDOB01000002">
    <property type="protein sequence ID" value="PIL41330.1"/>
    <property type="molecule type" value="Genomic_DNA"/>
</dbReference>
<evidence type="ECO:0000259" key="1">
    <source>
        <dbReference type="PROSITE" id="PS50206"/>
    </source>
</evidence>
<dbReference type="Proteomes" id="UP000228593">
    <property type="component" value="Unassembled WGS sequence"/>
</dbReference>
<reference evidence="2 3" key="1">
    <citation type="submission" date="2017-10" db="EMBL/GenBank/DDBJ databases">
        <title>Massilia psychrophilum sp. nov., a novel purple-pigmented bacterium isolated from Tianshan glacier, Xinjiang Municipality, China.</title>
        <authorList>
            <person name="Wang H."/>
        </authorList>
    </citation>
    <scope>NUCLEOTIDE SEQUENCE [LARGE SCALE GENOMIC DNA]</scope>
    <source>
        <strain evidence="2 3">JCM 30813</strain>
    </source>
</reference>
<dbReference type="Pfam" id="PF00581">
    <property type="entry name" value="Rhodanese"/>
    <property type="match status" value="1"/>
</dbReference>
<dbReference type="SUPFAM" id="SSF52821">
    <property type="entry name" value="Rhodanese/Cell cycle control phosphatase"/>
    <property type="match status" value="1"/>
</dbReference>
<dbReference type="GO" id="GO:0016740">
    <property type="term" value="F:transferase activity"/>
    <property type="evidence" value="ECO:0007669"/>
    <property type="project" value="UniProtKB-KW"/>
</dbReference>
<organism evidence="2 3">
    <name type="scientific">Massilia psychrophila</name>
    <dbReference type="NCBI Taxonomy" id="1603353"/>
    <lineage>
        <taxon>Bacteria</taxon>
        <taxon>Pseudomonadati</taxon>
        <taxon>Pseudomonadota</taxon>
        <taxon>Betaproteobacteria</taxon>
        <taxon>Burkholderiales</taxon>
        <taxon>Oxalobacteraceae</taxon>
        <taxon>Telluria group</taxon>
        <taxon>Massilia</taxon>
    </lineage>
</organism>
<comment type="caution">
    <text evidence="2">The sequence shown here is derived from an EMBL/GenBank/DDBJ whole genome shotgun (WGS) entry which is preliminary data.</text>
</comment>
<protein>
    <submittedName>
        <fullName evidence="2">Sulfurtransferase</fullName>
    </submittedName>
</protein>
<dbReference type="SMART" id="SM00450">
    <property type="entry name" value="RHOD"/>
    <property type="match status" value="1"/>
</dbReference>
<name>A0A2G8T5J5_9BURK</name>
<evidence type="ECO:0000313" key="2">
    <source>
        <dbReference type="EMBL" id="PIL41330.1"/>
    </source>
</evidence>
<evidence type="ECO:0000313" key="3">
    <source>
        <dbReference type="Proteomes" id="UP000228593"/>
    </source>
</evidence>
<feature type="domain" description="Rhodanese" evidence="1">
    <location>
        <begin position="37"/>
        <end position="140"/>
    </location>
</feature>
<keyword evidence="2" id="KW-0808">Transferase</keyword>
<dbReference type="RefSeq" id="WP_099914373.1">
    <property type="nucleotide sequence ID" value="NZ_BMHS01000003.1"/>
</dbReference>
<dbReference type="AlphaFoldDB" id="A0A2G8T5J5"/>
<dbReference type="CDD" id="cd01522">
    <property type="entry name" value="RHOD_1"/>
    <property type="match status" value="1"/>
</dbReference>
<keyword evidence="3" id="KW-1185">Reference proteome</keyword>
<accession>A0A2G8T5J5</accession>
<gene>
    <name evidence="2" type="ORF">CR103_02135</name>
</gene>
<dbReference type="OrthoDB" id="9815890at2"/>
<proteinExistence type="predicted"/>